<dbReference type="PANTHER" id="PTHR43649">
    <property type="entry name" value="ARABINOSE-BINDING PROTEIN-RELATED"/>
    <property type="match status" value="1"/>
</dbReference>
<dbReference type="GO" id="GO:0016829">
    <property type="term" value="F:lyase activity"/>
    <property type="evidence" value="ECO:0007669"/>
    <property type="project" value="UniProtKB-KW"/>
</dbReference>
<dbReference type="EC" id="4.99.1.-" evidence="5"/>
<keyword evidence="6" id="KW-1185">Reference proteome</keyword>
<organism evidence="5 6">
    <name type="scientific">Puniceispirillum marinum (strain IMCC1322)</name>
    <dbReference type="NCBI Taxonomy" id="488538"/>
    <lineage>
        <taxon>Bacteria</taxon>
        <taxon>Pseudomonadati</taxon>
        <taxon>Pseudomonadota</taxon>
        <taxon>Alphaproteobacteria</taxon>
        <taxon>Candidatus Puniceispirillales</taxon>
        <taxon>Candidatus Puniceispirillaceae</taxon>
        <taxon>Candidatus Puniceispirillum</taxon>
    </lineage>
</organism>
<reference evidence="5 6" key="1">
    <citation type="journal article" date="2010" name="J. Bacteriol.">
        <title>Complete genome sequence of "Candidatus Puniceispirillum marinum" IMCC1322, a representative of the SAR116 clade in the Alphaproteobacteria.</title>
        <authorList>
            <person name="Oh H.M."/>
            <person name="Kwon K.K."/>
            <person name="Kang I."/>
            <person name="Kang S.G."/>
            <person name="Lee J.H."/>
            <person name="Kim S.J."/>
            <person name="Cho J.C."/>
        </authorList>
    </citation>
    <scope>NUCLEOTIDE SEQUENCE [LARGE SCALE GENOMIC DNA]</scope>
    <source>
        <strain evidence="5 6">IMCC1322</strain>
    </source>
</reference>
<evidence type="ECO:0000256" key="3">
    <source>
        <dbReference type="ARBA" id="ARBA00022448"/>
    </source>
</evidence>
<accession>D5BT45</accession>
<evidence type="ECO:0000256" key="1">
    <source>
        <dbReference type="ARBA" id="ARBA00004418"/>
    </source>
</evidence>
<name>D5BT45_PUNMI</name>
<evidence type="ECO:0000256" key="4">
    <source>
        <dbReference type="SAM" id="SignalP"/>
    </source>
</evidence>
<comment type="similarity">
    <text evidence="2">Belongs to the bacterial solute-binding protein 1 family.</text>
</comment>
<evidence type="ECO:0000313" key="5">
    <source>
        <dbReference type="EMBL" id="ADE39442.1"/>
    </source>
</evidence>
<sequence>MKKFLMGMIAATAMAATAASAGTLVINTDTSDPAPKEAFEKMIKKFEAENPDVTVELNLFDHEGYKQSIRNFLTTDAPDVANWYAGNRMRPFVKAGLFEDVSDIWDDTGWQDGELTGSMAHAKKSMTIAGRQWGVPYTYYQWGVYYRKDIFEKMGIAVPTTWADFVAACATLKAGGITPITIGSKYLWTTAGVFDYLNLRTNGYEFHMDLALGKVPYTDPRVQATFDKWDELVKPGYFLENHAAYSWQEALTPMVKGEAAMYVMGNFAVAPLREAGLTDDQLGFFQFPEITPGIPMAEEAPTDTIHIPANAKNKTDAKRFLIFMARADVQTEINAILGQLPINNKSTVKDDKFLKAGNDMLNNAYAMAQFYDRDAPAEMASAGMKGFQEYMVKPERRDAILKRLEKARQRVYK</sequence>
<keyword evidence="3" id="KW-0813">Transport</keyword>
<dbReference type="HOGENOM" id="CLU_031285_12_4_5"/>
<dbReference type="InterPro" id="IPR006059">
    <property type="entry name" value="SBP"/>
</dbReference>
<proteinExistence type="inferred from homology"/>
<dbReference type="Proteomes" id="UP000007460">
    <property type="component" value="Chromosome"/>
</dbReference>
<dbReference type="KEGG" id="apb:SAR116_1199"/>
<dbReference type="GO" id="GO:0042597">
    <property type="term" value="C:periplasmic space"/>
    <property type="evidence" value="ECO:0007669"/>
    <property type="project" value="UniProtKB-SubCell"/>
</dbReference>
<dbReference type="SUPFAM" id="SSF53850">
    <property type="entry name" value="Periplasmic binding protein-like II"/>
    <property type="match status" value="1"/>
</dbReference>
<dbReference type="EMBL" id="CP001751">
    <property type="protein sequence ID" value="ADE39442.1"/>
    <property type="molecule type" value="Genomic_DNA"/>
</dbReference>
<comment type="subcellular location">
    <subcellularLocation>
        <location evidence="1">Periplasm</location>
    </subcellularLocation>
</comment>
<gene>
    <name evidence="5" type="ordered locus">SAR116_1199</name>
</gene>
<dbReference type="STRING" id="488538.SAR116_1199"/>
<dbReference type="RefSeq" id="WP_013046071.1">
    <property type="nucleotide sequence ID" value="NC_014010.1"/>
</dbReference>
<dbReference type="eggNOG" id="COG1653">
    <property type="taxonomic scope" value="Bacteria"/>
</dbReference>
<dbReference type="Pfam" id="PF01547">
    <property type="entry name" value="SBP_bac_1"/>
    <property type="match status" value="1"/>
</dbReference>
<feature type="signal peptide" evidence="4">
    <location>
        <begin position="1"/>
        <end position="18"/>
    </location>
</feature>
<evidence type="ECO:0000256" key="2">
    <source>
        <dbReference type="ARBA" id="ARBA00008520"/>
    </source>
</evidence>
<dbReference type="InterPro" id="IPR050490">
    <property type="entry name" value="Bact_solute-bd_prot1"/>
</dbReference>
<keyword evidence="5" id="KW-0456">Lyase</keyword>
<keyword evidence="4" id="KW-0732">Signal</keyword>
<dbReference type="AlphaFoldDB" id="D5BT45"/>
<dbReference type="OrthoDB" id="9798191at2"/>
<protein>
    <submittedName>
        <fullName evidence="5">Extracellular solute-binding protein family 1</fullName>
        <ecNumber evidence="5">4.99.1.-</ecNumber>
    </submittedName>
</protein>
<dbReference type="Gene3D" id="3.40.190.10">
    <property type="entry name" value="Periplasmic binding protein-like II"/>
    <property type="match status" value="2"/>
</dbReference>
<feature type="chain" id="PRO_5003069222" evidence="4">
    <location>
        <begin position="19"/>
        <end position="413"/>
    </location>
</feature>
<evidence type="ECO:0000313" key="6">
    <source>
        <dbReference type="Proteomes" id="UP000007460"/>
    </source>
</evidence>
<dbReference type="PANTHER" id="PTHR43649:SF29">
    <property type="entry name" value="OSMOPROTECTIVE COMPOUNDS-BINDING PROTEIN GGTB"/>
    <property type="match status" value="1"/>
</dbReference>